<protein>
    <submittedName>
        <fullName evidence="2">Uncharacterized protein</fullName>
    </submittedName>
</protein>
<evidence type="ECO:0000256" key="1">
    <source>
        <dbReference type="SAM" id="MobiDB-lite"/>
    </source>
</evidence>
<feature type="region of interest" description="Disordered" evidence="1">
    <location>
        <begin position="146"/>
        <end position="179"/>
    </location>
</feature>
<dbReference type="Proteomes" id="UP000724874">
    <property type="component" value="Unassembled WGS sequence"/>
</dbReference>
<name>A0A9P5THI2_GYMJU</name>
<accession>A0A9P5THI2</accession>
<proteinExistence type="predicted"/>
<sequence>MRCILGVLLPFRPRSLPKSTLFELRLACRSTSNQDAFRHLVLYRTKFPSVSRADRILHCIPTAFEATLCTVHWDESDGSAFSVVMEIPLFHNKLTLRRNVGAEFVVLGRIWLLTLKFMGNYSTSIPEGTWCATLSLQDSSPPTSFNGHLEVINPNPPSSGIRTNASTSRSNDSSNRKTSVVIRGGWQRPVSCFLVSLERNPAFSSLQYADSAYFSEKGTLSLRLVGRLEKPPS</sequence>
<comment type="caution">
    <text evidence="2">The sequence shown here is derived from an EMBL/GenBank/DDBJ whole genome shotgun (WGS) entry which is preliminary data.</text>
</comment>
<reference evidence="2" key="1">
    <citation type="submission" date="2020-11" db="EMBL/GenBank/DDBJ databases">
        <authorList>
            <consortium name="DOE Joint Genome Institute"/>
            <person name="Ahrendt S."/>
            <person name="Riley R."/>
            <person name="Andreopoulos W."/>
            <person name="LaButti K."/>
            <person name="Pangilinan J."/>
            <person name="Ruiz-duenas F.J."/>
            <person name="Barrasa J.M."/>
            <person name="Sanchez-Garcia M."/>
            <person name="Camarero S."/>
            <person name="Miyauchi S."/>
            <person name="Serrano A."/>
            <person name="Linde D."/>
            <person name="Babiker R."/>
            <person name="Drula E."/>
            <person name="Ayuso-Fernandez I."/>
            <person name="Pacheco R."/>
            <person name="Padilla G."/>
            <person name="Ferreira P."/>
            <person name="Barriuso J."/>
            <person name="Kellner H."/>
            <person name="Castanera R."/>
            <person name="Alfaro M."/>
            <person name="Ramirez L."/>
            <person name="Pisabarro A.G."/>
            <person name="Kuo A."/>
            <person name="Tritt A."/>
            <person name="Lipzen A."/>
            <person name="He G."/>
            <person name="Yan M."/>
            <person name="Ng V."/>
            <person name="Cullen D."/>
            <person name="Martin F."/>
            <person name="Rosso M.-N."/>
            <person name="Henrissat B."/>
            <person name="Hibbett D."/>
            <person name="Martinez A.T."/>
            <person name="Grigoriev I.V."/>
        </authorList>
    </citation>
    <scope>NUCLEOTIDE SEQUENCE</scope>
    <source>
        <strain evidence="2">AH 44721</strain>
    </source>
</reference>
<keyword evidence="3" id="KW-1185">Reference proteome</keyword>
<evidence type="ECO:0000313" key="2">
    <source>
        <dbReference type="EMBL" id="KAF8881711.1"/>
    </source>
</evidence>
<organism evidence="2 3">
    <name type="scientific">Gymnopilus junonius</name>
    <name type="common">Spectacular rustgill mushroom</name>
    <name type="synonym">Gymnopilus spectabilis subsp. junonius</name>
    <dbReference type="NCBI Taxonomy" id="109634"/>
    <lineage>
        <taxon>Eukaryota</taxon>
        <taxon>Fungi</taxon>
        <taxon>Dikarya</taxon>
        <taxon>Basidiomycota</taxon>
        <taxon>Agaricomycotina</taxon>
        <taxon>Agaricomycetes</taxon>
        <taxon>Agaricomycetidae</taxon>
        <taxon>Agaricales</taxon>
        <taxon>Agaricineae</taxon>
        <taxon>Hymenogastraceae</taxon>
        <taxon>Gymnopilus</taxon>
    </lineage>
</organism>
<evidence type="ECO:0000313" key="3">
    <source>
        <dbReference type="Proteomes" id="UP000724874"/>
    </source>
</evidence>
<dbReference type="OrthoDB" id="2959034at2759"/>
<feature type="compositionally biased region" description="Polar residues" evidence="1">
    <location>
        <begin position="158"/>
        <end position="178"/>
    </location>
</feature>
<dbReference type="EMBL" id="JADNYJ010000129">
    <property type="protein sequence ID" value="KAF8881711.1"/>
    <property type="molecule type" value="Genomic_DNA"/>
</dbReference>
<gene>
    <name evidence="2" type="ORF">CPB84DRAFT_1791625</name>
</gene>
<dbReference type="AlphaFoldDB" id="A0A9P5THI2"/>